<proteinExistence type="predicted"/>
<organism evidence="4 5">
    <name type="scientific">Nitratidesulfovibrio vulgaris (strain DP4)</name>
    <name type="common">Desulfovibrio vulgaris</name>
    <dbReference type="NCBI Taxonomy" id="391774"/>
    <lineage>
        <taxon>Bacteria</taxon>
        <taxon>Pseudomonadati</taxon>
        <taxon>Thermodesulfobacteriota</taxon>
        <taxon>Desulfovibrionia</taxon>
        <taxon>Desulfovibrionales</taxon>
        <taxon>Desulfovibrionaceae</taxon>
        <taxon>Nitratidesulfovibrio</taxon>
    </lineage>
</organism>
<dbReference type="SUPFAM" id="SSF51569">
    <property type="entry name" value="Aldolase"/>
    <property type="match status" value="1"/>
</dbReference>
<dbReference type="PANTHER" id="PTHR10683:SF40">
    <property type="entry name" value="FRUCTOSE-6-PHOSPHATE ALDOLASE 1-RELATED"/>
    <property type="match status" value="1"/>
</dbReference>
<dbReference type="KEGG" id="dvl:Dvul_1428"/>
<dbReference type="GO" id="GO:0005975">
    <property type="term" value="P:carbohydrate metabolic process"/>
    <property type="evidence" value="ECO:0007669"/>
    <property type="project" value="InterPro"/>
</dbReference>
<dbReference type="InterPro" id="IPR001585">
    <property type="entry name" value="TAL/FSA"/>
</dbReference>
<dbReference type="InterPro" id="IPR018225">
    <property type="entry name" value="Transaldolase_AS"/>
</dbReference>
<dbReference type="GO" id="GO:0005737">
    <property type="term" value="C:cytoplasm"/>
    <property type="evidence" value="ECO:0007669"/>
    <property type="project" value="UniProtKB-SubCell"/>
</dbReference>
<evidence type="ECO:0000313" key="4">
    <source>
        <dbReference type="EMBL" id="ABM28446.1"/>
    </source>
</evidence>
<sequence length="215" mass="22902">MQFFIDTANLDEIREAARLGLVDGVTTNPTLMSREGHDWRDVAAAICREVDGPVSLEAVGNTADELVAMGLELVRFGPNVVVKVPMTTEGLKAVRILSGQGVDCNVTLVFSPMQALLAAKAGAAFVSPFVGRLDALSEDGMQLVAETLTIFRNYAMPTRVIVASIRHPMHVSRAALLGAHIATIPFGVLGQLAAHPLTDAGLAAFDRDWARLNGK</sequence>
<dbReference type="PANTHER" id="PTHR10683">
    <property type="entry name" value="TRANSALDOLASE"/>
    <property type="match status" value="1"/>
</dbReference>
<evidence type="ECO:0000256" key="1">
    <source>
        <dbReference type="ARBA" id="ARBA00004496"/>
    </source>
</evidence>
<dbReference type="InterPro" id="IPR004731">
    <property type="entry name" value="Transaldolase_3B/F6P_aldolase"/>
</dbReference>
<dbReference type="SMR" id="A0A0H3A825"/>
<dbReference type="CDD" id="cd00956">
    <property type="entry name" value="Transaldolase_FSA"/>
    <property type="match status" value="1"/>
</dbReference>
<evidence type="ECO:0000256" key="3">
    <source>
        <dbReference type="ARBA" id="ARBA00023270"/>
    </source>
</evidence>
<dbReference type="NCBIfam" id="TIGR00875">
    <property type="entry name" value="fsa_talC_mipB"/>
    <property type="match status" value="1"/>
</dbReference>
<protein>
    <submittedName>
        <fullName evidence="4">Transaldolase</fullName>
        <ecNumber evidence="4">2.2.1.2</ecNumber>
    </submittedName>
</protein>
<keyword evidence="4" id="KW-0808">Transferase</keyword>
<dbReference type="GO" id="GO:0042182">
    <property type="term" value="P:ketone catabolic process"/>
    <property type="evidence" value="ECO:0007669"/>
    <property type="project" value="UniProtKB-ARBA"/>
</dbReference>
<dbReference type="FunFam" id="3.20.20.70:FF:000018">
    <property type="entry name" value="Probable transaldolase"/>
    <property type="match status" value="1"/>
</dbReference>
<reference evidence="5" key="1">
    <citation type="journal article" date="2009" name="Environ. Microbiol.">
        <title>Contribution of mobile genetic elements to Desulfovibrio vulgaris genome plasticity.</title>
        <authorList>
            <person name="Walker C.B."/>
            <person name="Stolyar S."/>
            <person name="Chivian D."/>
            <person name="Pinel N."/>
            <person name="Gabster J.A."/>
            <person name="Dehal P.S."/>
            <person name="He Z."/>
            <person name="Yang Z.K."/>
            <person name="Yen H.C."/>
            <person name="Zhou J."/>
            <person name="Wall J.D."/>
            <person name="Hazen T.C."/>
            <person name="Arkin A.P."/>
            <person name="Stahl D.A."/>
        </authorList>
    </citation>
    <scope>NUCLEOTIDE SEQUENCE [LARGE SCALE GENOMIC DNA]</scope>
    <source>
        <strain evidence="5">DP4</strain>
    </source>
</reference>
<accession>A0A0H3A825</accession>
<dbReference type="Proteomes" id="UP000009173">
    <property type="component" value="Chromosome"/>
</dbReference>
<dbReference type="EMBL" id="CP000527">
    <property type="protein sequence ID" value="ABM28446.1"/>
    <property type="molecule type" value="Genomic_DNA"/>
</dbReference>
<dbReference type="InterPro" id="IPR013785">
    <property type="entry name" value="Aldolase_TIM"/>
</dbReference>
<dbReference type="Gene3D" id="3.20.20.70">
    <property type="entry name" value="Aldolase class I"/>
    <property type="match status" value="1"/>
</dbReference>
<comment type="subcellular location">
    <subcellularLocation>
        <location evidence="1">Cytoplasm</location>
    </subcellularLocation>
</comment>
<dbReference type="PROSITE" id="PS01054">
    <property type="entry name" value="TRANSALDOLASE_1"/>
    <property type="match status" value="1"/>
</dbReference>
<name>A0A0H3A825_NITV4</name>
<keyword evidence="2" id="KW-0963">Cytoplasm</keyword>
<keyword evidence="3" id="KW-0704">Schiff base</keyword>
<evidence type="ECO:0000313" key="5">
    <source>
        <dbReference type="Proteomes" id="UP000009173"/>
    </source>
</evidence>
<dbReference type="InterPro" id="IPR033919">
    <property type="entry name" value="TSA/FSA_arc/bac"/>
</dbReference>
<dbReference type="Pfam" id="PF00923">
    <property type="entry name" value="TAL_FSA"/>
    <property type="match status" value="1"/>
</dbReference>
<dbReference type="RefSeq" id="WP_010938947.1">
    <property type="nucleotide sequence ID" value="NC_008751.1"/>
</dbReference>
<gene>
    <name evidence="4" type="ordered locus">Dvul_1428</name>
</gene>
<dbReference type="GO" id="GO:0016832">
    <property type="term" value="F:aldehyde-lyase activity"/>
    <property type="evidence" value="ECO:0007669"/>
    <property type="project" value="InterPro"/>
</dbReference>
<dbReference type="HOGENOM" id="CLU_079764_0_0_7"/>
<dbReference type="PROSITE" id="PS00958">
    <property type="entry name" value="TRANSALDOLASE_2"/>
    <property type="match status" value="1"/>
</dbReference>
<dbReference type="GO" id="GO:0004801">
    <property type="term" value="F:transaldolase activity"/>
    <property type="evidence" value="ECO:0007669"/>
    <property type="project" value="UniProtKB-EC"/>
</dbReference>
<dbReference type="AlphaFoldDB" id="A0A0H3A825"/>
<dbReference type="EC" id="2.2.1.2" evidence="4"/>
<evidence type="ECO:0000256" key="2">
    <source>
        <dbReference type="ARBA" id="ARBA00022490"/>
    </source>
</evidence>